<keyword evidence="4 5" id="KW-0472">Membrane</keyword>
<feature type="transmembrane region" description="Helical" evidence="5">
    <location>
        <begin position="6"/>
        <end position="24"/>
    </location>
</feature>
<feature type="domain" description="VWFA" evidence="6">
    <location>
        <begin position="88"/>
        <end position="285"/>
    </location>
</feature>
<name>A0A1V1P2V0_9BACT</name>
<dbReference type="Pfam" id="PF00092">
    <property type="entry name" value="VWA"/>
    <property type="match status" value="1"/>
</dbReference>
<evidence type="ECO:0000259" key="6">
    <source>
        <dbReference type="PROSITE" id="PS50234"/>
    </source>
</evidence>
<evidence type="ECO:0000256" key="4">
    <source>
        <dbReference type="ARBA" id="ARBA00023136"/>
    </source>
</evidence>
<keyword evidence="1" id="KW-1003">Cell membrane</keyword>
<sequence>MFRLAYPYVLTLFIPLCLWGYLLLRKRRRNTMTFSLTSQLKKLSGKTEELIIDLPVYLRLLCMALLILTICRPQSYNVSREIKSPGVDILLCMDTSGSMQALDFKLGKESVNRLTAVKKVVSDFVKKRENDRIGLVVFGEHAFTQAPLTMDKGLLLSLIDRMEIGMAGDKTAIGSALAIAGKRIKDIPAKAKIVILLTDGRNNAGDVSPTQAAEALDALEIKIYTIGVGGKGEAPFKVQGFFGEKIIYQKVDLDETTLRKIANTGNGRYFRAADTEELSEIYDIIDREEKTEVKVKEFFHYKELYGYFLIPSIILLLLEIFIQAFVVRSIP</sequence>
<dbReference type="EMBL" id="ATBP01000729">
    <property type="protein sequence ID" value="ETR69131.1"/>
    <property type="molecule type" value="Genomic_DNA"/>
</dbReference>
<dbReference type="PRINTS" id="PR00453">
    <property type="entry name" value="VWFADOMAIN"/>
</dbReference>
<evidence type="ECO:0000256" key="1">
    <source>
        <dbReference type="ARBA" id="ARBA00022475"/>
    </source>
</evidence>
<evidence type="ECO:0000256" key="2">
    <source>
        <dbReference type="ARBA" id="ARBA00022692"/>
    </source>
</evidence>
<dbReference type="AlphaFoldDB" id="A0A1V1P2V0"/>
<keyword evidence="3 5" id="KW-1133">Transmembrane helix</keyword>
<dbReference type="InterPro" id="IPR050768">
    <property type="entry name" value="UPF0353/GerABKA_families"/>
</dbReference>
<dbReference type="Proteomes" id="UP000189670">
    <property type="component" value="Unassembled WGS sequence"/>
</dbReference>
<dbReference type="Pfam" id="PF07584">
    <property type="entry name" value="BatA"/>
    <property type="match status" value="1"/>
</dbReference>
<keyword evidence="2 5" id="KW-0812">Transmembrane</keyword>
<evidence type="ECO:0000313" key="7">
    <source>
        <dbReference type="EMBL" id="ETR69131.1"/>
    </source>
</evidence>
<dbReference type="InterPro" id="IPR036465">
    <property type="entry name" value="vWFA_dom_sf"/>
</dbReference>
<dbReference type="SUPFAM" id="SSF53300">
    <property type="entry name" value="vWA-like"/>
    <property type="match status" value="1"/>
</dbReference>
<evidence type="ECO:0000313" key="8">
    <source>
        <dbReference type="Proteomes" id="UP000189670"/>
    </source>
</evidence>
<evidence type="ECO:0000256" key="3">
    <source>
        <dbReference type="ARBA" id="ARBA00022989"/>
    </source>
</evidence>
<comment type="caution">
    <text evidence="7">The sequence shown here is derived from an EMBL/GenBank/DDBJ whole genome shotgun (WGS) entry which is preliminary data.</text>
</comment>
<evidence type="ECO:0000256" key="5">
    <source>
        <dbReference type="SAM" id="Phobius"/>
    </source>
</evidence>
<protein>
    <submittedName>
        <fullName evidence="7">BatA protein</fullName>
    </submittedName>
</protein>
<proteinExistence type="predicted"/>
<reference evidence="8" key="1">
    <citation type="submission" date="2012-11" db="EMBL/GenBank/DDBJ databases">
        <authorList>
            <person name="Lucero-Rivera Y.E."/>
            <person name="Tovar-Ramirez D."/>
        </authorList>
    </citation>
    <scope>NUCLEOTIDE SEQUENCE [LARGE SCALE GENOMIC DNA]</scope>
    <source>
        <strain evidence="8">Araruama</strain>
    </source>
</reference>
<organism evidence="7 8">
    <name type="scientific">Candidatus Magnetoglobus multicellularis str. Araruama</name>
    <dbReference type="NCBI Taxonomy" id="890399"/>
    <lineage>
        <taxon>Bacteria</taxon>
        <taxon>Pseudomonadati</taxon>
        <taxon>Thermodesulfobacteriota</taxon>
        <taxon>Desulfobacteria</taxon>
        <taxon>Desulfobacterales</taxon>
        <taxon>Desulfobacteraceae</taxon>
        <taxon>Candidatus Magnetoglobus</taxon>
    </lineage>
</organism>
<dbReference type="PANTHER" id="PTHR22550">
    <property type="entry name" value="SPORE GERMINATION PROTEIN"/>
    <property type="match status" value="1"/>
</dbReference>
<dbReference type="PROSITE" id="PS50234">
    <property type="entry name" value="VWFA"/>
    <property type="match status" value="1"/>
</dbReference>
<dbReference type="PANTHER" id="PTHR22550:SF5">
    <property type="entry name" value="LEUCINE ZIPPER PROTEIN 4"/>
    <property type="match status" value="1"/>
</dbReference>
<feature type="transmembrane region" description="Helical" evidence="5">
    <location>
        <begin position="304"/>
        <end position="327"/>
    </location>
</feature>
<gene>
    <name evidence="7" type="primary">batA</name>
    <name evidence="7" type="ORF">OMM_04134</name>
</gene>
<dbReference type="SMART" id="SM00327">
    <property type="entry name" value="VWA"/>
    <property type="match status" value="1"/>
</dbReference>
<dbReference type="InterPro" id="IPR002035">
    <property type="entry name" value="VWF_A"/>
</dbReference>
<accession>A0A1V1P2V0</accession>
<dbReference type="Gene3D" id="3.40.50.410">
    <property type="entry name" value="von Willebrand factor, type A domain"/>
    <property type="match status" value="1"/>
</dbReference>
<dbReference type="InterPro" id="IPR024163">
    <property type="entry name" value="Aerotolerance_reg_N"/>
</dbReference>